<sequence length="314" mass="36142">MERDDALMIETLKQTEHFSWYHVTNMNSQDKQSLLTEHGLTEQMLGYANDNNESVRMEFDPDVNEALIILDVISAEPEPVLTRPIGIVLVHGDLYTFAHRPTDYIKKDFLSLQTDDQGEAVEQMSAFDFLIDGIYPLMTMYGDEITEINRQRRAIQAQFGNRKQLTKHTNDLLHLQIQMIYLQNSLANNLIMLNQVKRSYQDHLNEEQTDRIDAVRVEVEQARDMAGLAMEVINAVSDATGSLGNRDLNWTMKVLTVYSIVFTIPTIVSGFYGENVDYLPFAHGAHGWWVTIIIMFLMMIGATYLFYHYGFLKK</sequence>
<comment type="similarity">
    <text evidence="2">Belongs to the CorA metal ion transporter (MIT) (TC 1.A.35) family.</text>
</comment>
<name>A0A3F3HBC6_9LACO</name>
<dbReference type="InterPro" id="IPR045863">
    <property type="entry name" value="CorA_TM1_TM2"/>
</dbReference>
<dbReference type="InterPro" id="IPR045861">
    <property type="entry name" value="CorA_cytoplasmic_dom"/>
</dbReference>
<keyword evidence="5 6" id="KW-0472">Membrane</keyword>
<keyword evidence="4 6" id="KW-1133">Transmembrane helix</keyword>
<dbReference type="CDD" id="cd12827">
    <property type="entry name" value="EcCorA_ZntB-like_u2"/>
    <property type="match status" value="1"/>
</dbReference>
<evidence type="ECO:0000256" key="2">
    <source>
        <dbReference type="ARBA" id="ARBA00009765"/>
    </source>
</evidence>
<dbReference type="STRING" id="220714.SAMN05660469_1146"/>
<dbReference type="PANTHER" id="PTHR47891:SF1">
    <property type="entry name" value="CORA-MAGNESIUM AND COBALT TRANSPORTER"/>
    <property type="match status" value="1"/>
</dbReference>
<dbReference type="Gene3D" id="1.20.58.340">
    <property type="entry name" value="Magnesium transport protein CorA, transmembrane region"/>
    <property type="match status" value="2"/>
</dbReference>
<proteinExistence type="inferred from homology"/>
<dbReference type="Proteomes" id="UP000061227">
    <property type="component" value="Unassembled WGS sequence"/>
</dbReference>
<evidence type="ECO:0000256" key="1">
    <source>
        <dbReference type="ARBA" id="ARBA00004141"/>
    </source>
</evidence>
<dbReference type="EMBL" id="DF968068">
    <property type="protein sequence ID" value="GAP03293.1"/>
    <property type="molecule type" value="Genomic_DNA"/>
</dbReference>
<evidence type="ECO:0000256" key="5">
    <source>
        <dbReference type="ARBA" id="ARBA00023136"/>
    </source>
</evidence>
<evidence type="ECO:0000313" key="7">
    <source>
        <dbReference type="EMBL" id="GAP03293.1"/>
    </source>
</evidence>
<protein>
    <submittedName>
        <fullName evidence="7">Magnesium transporter, CorA family</fullName>
    </submittedName>
</protein>
<dbReference type="PANTHER" id="PTHR47891">
    <property type="entry name" value="TRANSPORTER-RELATED"/>
    <property type="match status" value="1"/>
</dbReference>
<evidence type="ECO:0000256" key="6">
    <source>
        <dbReference type="SAM" id="Phobius"/>
    </source>
</evidence>
<evidence type="ECO:0000256" key="4">
    <source>
        <dbReference type="ARBA" id="ARBA00022989"/>
    </source>
</evidence>
<dbReference type="InterPro" id="IPR047199">
    <property type="entry name" value="CorA-like"/>
</dbReference>
<dbReference type="InterPro" id="IPR002523">
    <property type="entry name" value="MgTranspt_CorA/ZnTranspt_ZntB"/>
</dbReference>
<evidence type="ECO:0000256" key="3">
    <source>
        <dbReference type="ARBA" id="ARBA00022692"/>
    </source>
</evidence>
<dbReference type="GO" id="GO:0046873">
    <property type="term" value="F:metal ion transmembrane transporter activity"/>
    <property type="evidence" value="ECO:0007669"/>
    <property type="project" value="InterPro"/>
</dbReference>
<dbReference type="GO" id="GO:0016020">
    <property type="term" value="C:membrane"/>
    <property type="evidence" value="ECO:0007669"/>
    <property type="project" value="UniProtKB-SubCell"/>
</dbReference>
<comment type="subcellular location">
    <subcellularLocation>
        <location evidence="1">Membrane</location>
        <topology evidence="1">Multi-pass membrane protein</topology>
    </subcellularLocation>
</comment>
<keyword evidence="8" id="KW-1185">Reference proteome</keyword>
<dbReference type="AlphaFoldDB" id="A0A3F3HBC6"/>
<reference evidence="7 8" key="1">
    <citation type="journal article" date="2015" name="BMC Genomics">
        <title>Comparative genomics of Fructobacillus spp. and Leuconostoc spp. reveals niche-specific evolution of Fructobacillus spp.</title>
        <authorList>
            <person name="Endo A."/>
            <person name="Tanizawa Y."/>
            <person name="Tanaka N."/>
            <person name="Maeno S."/>
            <person name="Kumar H."/>
            <person name="Shiwa Y."/>
            <person name="Okada S."/>
            <person name="Yoshikawa H."/>
            <person name="Dicks L."/>
            <person name="Nakagawa J."/>
            <person name="Arita M."/>
        </authorList>
    </citation>
    <scope>NUCLEOTIDE SEQUENCE [LARGE SCALE GENOMIC DNA]</scope>
    <source>
        <strain evidence="7 8">DSM 15468</strain>
    </source>
</reference>
<dbReference type="SUPFAM" id="SSF144083">
    <property type="entry name" value="Magnesium transport protein CorA, transmembrane region"/>
    <property type="match status" value="1"/>
</dbReference>
<dbReference type="SUPFAM" id="SSF143865">
    <property type="entry name" value="CorA soluble domain-like"/>
    <property type="match status" value="1"/>
</dbReference>
<accession>A0A3F3HBC6</accession>
<dbReference type="Gene3D" id="3.30.460.20">
    <property type="entry name" value="CorA soluble domain-like"/>
    <property type="match status" value="1"/>
</dbReference>
<feature type="transmembrane region" description="Helical" evidence="6">
    <location>
        <begin position="285"/>
        <end position="307"/>
    </location>
</feature>
<evidence type="ECO:0000313" key="8">
    <source>
        <dbReference type="Proteomes" id="UP000061227"/>
    </source>
</evidence>
<keyword evidence="3 6" id="KW-0812">Transmembrane</keyword>
<dbReference type="Pfam" id="PF01544">
    <property type="entry name" value="CorA"/>
    <property type="match status" value="1"/>
</dbReference>
<organism evidence="7 8">
    <name type="scientific">Fructobacillus pseudoficulneus</name>
    <dbReference type="NCBI Taxonomy" id="220714"/>
    <lineage>
        <taxon>Bacteria</taxon>
        <taxon>Bacillati</taxon>
        <taxon>Bacillota</taxon>
        <taxon>Bacilli</taxon>
        <taxon>Lactobacillales</taxon>
        <taxon>Lactobacillaceae</taxon>
        <taxon>Fructobacillus</taxon>
    </lineage>
</organism>
<feature type="transmembrane region" description="Helical" evidence="6">
    <location>
        <begin position="255"/>
        <end position="273"/>
    </location>
</feature>
<gene>
    <name evidence="7" type="ORF">FPFC_060110</name>
</gene>